<keyword evidence="2 5" id="KW-0732">Signal</keyword>
<proteinExistence type="predicted"/>
<dbReference type="SMART" id="SM00369">
    <property type="entry name" value="LRR_TYP"/>
    <property type="match status" value="2"/>
</dbReference>
<dbReference type="PANTHER" id="PTHR45712">
    <property type="entry name" value="AGAP008170-PA"/>
    <property type="match status" value="1"/>
</dbReference>
<dbReference type="GO" id="GO:0005615">
    <property type="term" value="C:extracellular space"/>
    <property type="evidence" value="ECO:0007669"/>
    <property type="project" value="TreeGrafter"/>
</dbReference>
<dbReference type="Pfam" id="PF13306">
    <property type="entry name" value="LRR_5"/>
    <property type="match status" value="1"/>
</dbReference>
<dbReference type="InterPro" id="IPR003591">
    <property type="entry name" value="Leu-rich_rpt_typical-subtyp"/>
</dbReference>
<dbReference type="Gene3D" id="3.80.10.10">
    <property type="entry name" value="Ribonuclease Inhibitor"/>
    <property type="match status" value="1"/>
</dbReference>
<feature type="chain" id="PRO_5032448632" description="LRRNT domain-containing protein" evidence="5">
    <location>
        <begin position="20"/>
        <end position="154"/>
    </location>
</feature>
<protein>
    <recommendedName>
        <fullName evidence="6">LRRNT domain-containing protein</fullName>
    </recommendedName>
</protein>
<keyword evidence="3" id="KW-0677">Repeat</keyword>
<reference evidence="7" key="1">
    <citation type="submission" date="2018-11" db="EMBL/GenBank/DDBJ databases">
        <authorList>
            <person name="Alioto T."/>
            <person name="Alioto T."/>
        </authorList>
    </citation>
    <scope>NUCLEOTIDE SEQUENCE</scope>
</reference>
<dbReference type="InterPro" id="IPR050333">
    <property type="entry name" value="SLRP"/>
</dbReference>
<dbReference type="Pfam" id="PF01462">
    <property type="entry name" value="LRRNT"/>
    <property type="match status" value="1"/>
</dbReference>
<evidence type="ECO:0000256" key="3">
    <source>
        <dbReference type="ARBA" id="ARBA00022737"/>
    </source>
</evidence>
<dbReference type="InterPro" id="IPR001611">
    <property type="entry name" value="Leu-rich_rpt"/>
</dbReference>
<keyword evidence="4" id="KW-0325">Glycoprotein</keyword>
<sequence length="154" mass="16661">MLYVVTVIVIVSLLKQTNALPCSGPQISVCDCEDTKVYCYGRNLTTLPSNIPITTTDLYLSNTYISTLAEDAFADLVSLDSIVLSNNALSSLPVELFSRNINLKSINLDSNSLSNIPSELFSSNIKLLAISVANNALGSLPGELFSFNTNLEFM</sequence>
<feature type="signal peptide" evidence="5">
    <location>
        <begin position="1"/>
        <end position="19"/>
    </location>
</feature>
<keyword evidence="8" id="KW-1185">Reference proteome</keyword>
<name>A0A8B6CA81_MYTGA</name>
<dbReference type="PANTHER" id="PTHR45712:SF1">
    <property type="entry name" value="NEPHROCAN"/>
    <property type="match status" value="1"/>
</dbReference>
<dbReference type="InterPro" id="IPR032675">
    <property type="entry name" value="LRR_dom_sf"/>
</dbReference>
<evidence type="ECO:0000259" key="6">
    <source>
        <dbReference type="Pfam" id="PF01462"/>
    </source>
</evidence>
<evidence type="ECO:0000256" key="1">
    <source>
        <dbReference type="ARBA" id="ARBA00022614"/>
    </source>
</evidence>
<dbReference type="SUPFAM" id="SSF52058">
    <property type="entry name" value="L domain-like"/>
    <property type="match status" value="1"/>
</dbReference>
<keyword evidence="1" id="KW-0433">Leucine-rich repeat</keyword>
<dbReference type="OrthoDB" id="676979at2759"/>
<organism evidence="7 8">
    <name type="scientific">Mytilus galloprovincialis</name>
    <name type="common">Mediterranean mussel</name>
    <dbReference type="NCBI Taxonomy" id="29158"/>
    <lineage>
        <taxon>Eukaryota</taxon>
        <taxon>Metazoa</taxon>
        <taxon>Spiralia</taxon>
        <taxon>Lophotrochozoa</taxon>
        <taxon>Mollusca</taxon>
        <taxon>Bivalvia</taxon>
        <taxon>Autobranchia</taxon>
        <taxon>Pteriomorphia</taxon>
        <taxon>Mytilida</taxon>
        <taxon>Mytiloidea</taxon>
        <taxon>Mytilidae</taxon>
        <taxon>Mytilinae</taxon>
        <taxon>Mytilus</taxon>
    </lineage>
</organism>
<gene>
    <name evidence="7" type="ORF">MGAL_10B072514</name>
</gene>
<evidence type="ECO:0000256" key="4">
    <source>
        <dbReference type="ARBA" id="ARBA00023180"/>
    </source>
</evidence>
<evidence type="ECO:0000313" key="7">
    <source>
        <dbReference type="EMBL" id="VDI01743.1"/>
    </source>
</evidence>
<dbReference type="Proteomes" id="UP000596742">
    <property type="component" value="Unassembled WGS sequence"/>
</dbReference>
<accession>A0A8B6CA81</accession>
<dbReference type="PROSITE" id="PS51450">
    <property type="entry name" value="LRR"/>
    <property type="match status" value="1"/>
</dbReference>
<feature type="domain" description="LRRNT" evidence="6">
    <location>
        <begin position="30"/>
        <end position="52"/>
    </location>
</feature>
<dbReference type="InterPro" id="IPR026906">
    <property type="entry name" value="LRR_5"/>
</dbReference>
<evidence type="ECO:0000256" key="5">
    <source>
        <dbReference type="SAM" id="SignalP"/>
    </source>
</evidence>
<dbReference type="AlphaFoldDB" id="A0A8B6CA81"/>
<evidence type="ECO:0000313" key="8">
    <source>
        <dbReference type="Proteomes" id="UP000596742"/>
    </source>
</evidence>
<dbReference type="InterPro" id="IPR000372">
    <property type="entry name" value="LRRNT"/>
</dbReference>
<evidence type="ECO:0000256" key="2">
    <source>
        <dbReference type="ARBA" id="ARBA00022729"/>
    </source>
</evidence>
<dbReference type="EMBL" id="UYJE01001391">
    <property type="protein sequence ID" value="VDI01743.1"/>
    <property type="molecule type" value="Genomic_DNA"/>
</dbReference>
<comment type="caution">
    <text evidence="7">The sequence shown here is derived from an EMBL/GenBank/DDBJ whole genome shotgun (WGS) entry which is preliminary data.</text>
</comment>